<accession>A0A9J6H012</accession>
<name>A0A9J6H012_HAELO</name>
<evidence type="ECO:0000313" key="2">
    <source>
        <dbReference type="EMBL" id="KAH9380052.1"/>
    </source>
</evidence>
<dbReference type="InterPro" id="IPR041588">
    <property type="entry name" value="Integrase_H2C2"/>
</dbReference>
<reference evidence="2 3" key="1">
    <citation type="journal article" date="2020" name="Cell">
        <title>Large-Scale Comparative Analyses of Tick Genomes Elucidate Their Genetic Diversity and Vector Capacities.</title>
        <authorList>
            <consortium name="Tick Genome and Microbiome Consortium (TIGMIC)"/>
            <person name="Jia N."/>
            <person name="Wang J."/>
            <person name="Shi W."/>
            <person name="Du L."/>
            <person name="Sun Y."/>
            <person name="Zhan W."/>
            <person name="Jiang J.F."/>
            <person name="Wang Q."/>
            <person name="Zhang B."/>
            <person name="Ji P."/>
            <person name="Bell-Sakyi L."/>
            <person name="Cui X.M."/>
            <person name="Yuan T.T."/>
            <person name="Jiang B.G."/>
            <person name="Yang W.F."/>
            <person name="Lam T.T."/>
            <person name="Chang Q.C."/>
            <person name="Ding S.J."/>
            <person name="Wang X.J."/>
            <person name="Zhu J.G."/>
            <person name="Ruan X.D."/>
            <person name="Zhao L."/>
            <person name="Wei J.T."/>
            <person name="Ye R.Z."/>
            <person name="Que T.C."/>
            <person name="Du C.H."/>
            <person name="Zhou Y.H."/>
            <person name="Cheng J.X."/>
            <person name="Dai P.F."/>
            <person name="Guo W.B."/>
            <person name="Han X.H."/>
            <person name="Huang E.J."/>
            <person name="Li L.F."/>
            <person name="Wei W."/>
            <person name="Gao Y.C."/>
            <person name="Liu J.Z."/>
            <person name="Shao H.Z."/>
            <person name="Wang X."/>
            <person name="Wang C.C."/>
            <person name="Yang T.C."/>
            <person name="Huo Q.B."/>
            <person name="Li W."/>
            <person name="Chen H.Y."/>
            <person name="Chen S.E."/>
            <person name="Zhou L.G."/>
            <person name="Ni X.B."/>
            <person name="Tian J.H."/>
            <person name="Sheng Y."/>
            <person name="Liu T."/>
            <person name="Pan Y.S."/>
            <person name="Xia L.Y."/>
            <person name="Li J."/>
            <person name="Zhao F."/>
            <person name="Cao W.C."/>
        </authorList>
    </citation>
    <scope>NUCLEOTIDE SEQUENCE [LARGE SCALE GENOMIC DNA]</scope>
    <source>
        <strain evidence="2">HaeL-2018</strain>
    </source>
</reference>
<evidence type="ECO:0000259" key="1">
    <source>
        <dbReference type="Pfam" id="PF17921"/>
    </source>
</evidence>
<feature type="domain" description="Integrase zinc-binding" evidence="1">
    <location>
        <begin position="6"/>
        <end position="60"/>
    </location>
</feature>
<dbReference type="Gene3D" id="1.10.340.70">
    <property type="match status" value="1"/>
</dbReference>
<dbReference type="AlphaFoldDB" id="A0A9J6H012"/>
<protein>
    <recommendedName>
        <fullName evidence="1">Integrase zinc-binding domain-containing protein</fullName>
    </recommendedName>
</protein>
<organism evidence="2 3">
    <name type="scientific">Haemaphysalis longicornis</name>
    <name type="common">Bush tick</name>
    <dbReference type="NCBI Taxonomy" id="44386"/>
    <lineage>
        <taxon>Eukaryota</taxon>
        <taxon>Metazoa</taxon>
        <taxon>Ecdysozoa</taxon>
        <taxon>Arthropoda</taxon>
        <taxon>Chelicerata</taxon>
        <taxon>Arachnida</taxon>
        <taxon>Acari</taxon>
        <taxon>Parasitiformes</taxon>
        <taxon>Ixodida</taxon>
        <taxon>Ixodoidea</taxon>
        <taxon>Ixodidae</taxon>
        <taxon>Haemaphysalinae</taxon>
        <taxon>Haemaphysalis</taxon>
    </lineage>
</organism>
<sequence length="112" mass="12750">MQLVAPQDIWQKLLASAHKNTVVGHRGTCEATRRIAEDFFWPSMQSDARIHVKSCNVCQQIFSKGRVSPIHAGRGEMAAERLSEYSKQHTKGRYSTRMCRVFWNCGESSTAY</sequence>
<dbReference type="Proteomes" id="UP000821853">
    <property type="component" value="Chromosome 8"/>
</dbReference>
<dbReference type="VEuPathDB" id="VectorBase:HLOH_048065"/>
<gene>
    <name evidence="2" type="ORF">HPB48_020603</name>
</gene>
<keyword evidence="3" id="KW-1185">Reference proteome</keyword>
<dbReference type="FunFam" id="1.10.340.70:FF:000001">
    <property type="entry name" value="Retrovirus-related Pol polyprotein from transposon gypsy-like Protein"/>
    <property type="match status" value="1"/>
</dbReference>
<dbReference type="Pfam" id="PF17921">
    <property type="entry name" value="Integrase_H2C2"/>
    <property type="match status" value="1"/>
</dbReference>
<evidence type="ECO:0000313" key="3">
    <source>
        <dbReference type="Proteomes" id="UP000821853"/>
    </source>
</evidence>
<proteinExistence type="predicted"/>
<comment type="caution">
    <text evidence="2">The sequence shown here is derived from an EMBL/GenBank/DDBJ whole genome shotgun (WGS) entry which is preliminary data.</text>
</comment>
<dbReference type="OrthoDB" id="10058156at2759"/>
<dbReference type="EMBL" id="JABSTR010000010">
    <property type="protein sequence ID" value="KAH9380052.1"/>
    <property type="molecule type" value="Genomic_DNA"/>
</dbReference>